<organism evidence="3 4">
    <name type="scientific">Pinctada imbricata</name>
    <name type="common">Atlantic pearl-oyster</name>
    <name type="synonym">Pinctada martensii</name>
    <dbReference type="NCBI Taxonomy" id="66713"/>
    <lineage>
        <taxon>Eukaryota</taxon>
        <taxon>Metazoa</taxon>
        <taxon>Spiralia</taxon>
        <taxon>Lophotrochozoa</taxon>
        <taxon>Mollusca</taxon>
        <taxon>Bivalvia</taxon>
        <taxon>Autobranchia</taxon>
        <taxon>Pteriomorphia</taxon>
        <taxon>Pterioida</taxon>
        <taxon>Pterioidea</taxon>
        <taxon>Pteriidae</taxon>
        <taxon>Pinctada</taxon>
    </lineage>
</organism>
<feature type="compositionally biased region" description="Polar residues" evidence="1">
    <location>
        <begin position="138"/>
        <end position="147"/>
    </location>
</feature>
<feature type="compositionally biased region" description="Polar residues" evidence="1">
    <location>
        <begin position="62"/>
        <end position="77"/>
    </location>
</feature>
<dbReference type="AlphaFoldDB" id="A0AA88YV70"/>
<evidence type="ECO:0000256" key="1">
    <source>
        <dbReference type="SAM" id="MobiDB-lite"/>
    </source>
</evidence>
<protein>
    <submittedName>
        <fullName evidence="3">Uncharacterized protein</fullName>
    </submittedName>
</protein>
<sequence length="220" mass="26251">MSRLTLLALLVAVVVISRVLGQGQEKEKRNEHEPGNQDGRNQNERRERNLKIPTRKSRRIVNRNNNGKQMQTWQRQNYVRKYRRISPTNTINRNNGSKGKSQNGGSGGNGSGNNVQEWKKTTLPIAKRFRNRNSSNSPRTGGNMKQQQYRRRNRGWNVMNRRTRPTRRYYPRVYGRYYQYGPYIWYRYGNKWKFVGYNRMYGRYRRPIKTKKASQNNQGD</sequence>
<gene>
    <name evidence="3" type="ORF">FSP39_010135</name>
</gene>
<accession>A0AA88YV70</accession>
<feature type="region of interest" description="Disordered" evidence="1">
    <location>
        <begin position="23"/>
        <end position="153"/>
    </location>
</feature>
<evidence type="ECO:0000256" key="2">
    <source>
        <dbReference type="SAM" id="SignalP"/>
    </source>
</evidence>
<dbReference type="EMBL" id="VSWD01000001">
    <property type="protein sequence ID" value="KAK3108539.1"/>
    <property type="molecule type" value="Genomic_DNA"/>
</dbReference>
<keyword evidence="2" id="KW-0732">Signal</keyword>
<evidence type="ECO:0000313" key="3">
    <source>
        <dbReference type="EMBL" id="KAK3108539.1"/>
    </source>
</evidence>
<proteinExistence type="predicted"/>
<name>A0AA88YV70_PINIB</name>
<dbReference type="Proteomes" id="UP001186944">
    <property type="component" value="Unassembled WGS sequence"/>
</dbReference>
<feature type="compositionally biased region" description="Basic and acidic residues" evidence="1">
    <location>
        <begin position="24"/>
        <end position="50"/>
    </location>
</feature>
<feature type="chain" id="PRO_5041675833" evidence="2">
    <location>
        <begin position="22"/>
        <end position="220"/>
    </location>
</feature>
<feature type="compositionally biased region" description="Gly residues" evidence="1">
    <location>
        <begin position="102"/>
        <end position="111"/>
    </location>
</feature>
<keyword evidence="4" id="KW-1185">Reference proteome</keyword>
<comment type="caution">
    <text evidence="3">The sequence shown here is derived from an EMBL/GenBank/DDBJ whole genome shotgun (WGS) entry which is preliminary data.</text>
</comment>
<feature type="signal peptide" evidence="2">
    <location>
        <begin position="1"/>
        <end position="21"/>
    </location>
</feature>
<reference evidence="3" key="1">
    <citation type="submission" date="2019-08" db="EMBL/GenBank/DDBJ databases">
        <title>The improved chromosome-level genome for the pearl oyster Pinctada fucata martensii using PacBio sequencing and Hi-C.</title>
        <authorList>
            <person name="Zheng Z."/>
        </authorList>
    </citation>
    <scope>NUCLEOTIDE SEQUENCE</scope>
    <source>
        <strain evidence="3">ZZ-2019</strain>
        <tissue evidence="3">Adductor muscle</tissue>
    </source>
</reference>
<evidence type="ECO:0000313" key="4">
    <source>
        <dbReference type="Proteomes" id="UP001186944"/>
    </source>
</evidence>